<name>A0A0F9PC04_9ZZZZ</name>
<gene>
    <name evidence="1" type="ORF">LCGC14_1234000</name>
</gene>
<reference evidence="1" key="1">
    <citation type="journal article" date="2015" name="Nature">
        <title>Complex archaea that bridge the gap between prokaryotes and eukaryotes.</title>
        <authorList>
            <person name="Spang A."/>
            <person name="Saw J.H."/>
            <person name="Jorgensen S.L."/>
            <person name="Zaremba-Niedzwiedzka K."/>
            <person name="Martijn J."/>
            <person name="Lind A.E."/>
            <person name="van Eijk R."/>
            <person name="Schleper C."/>
            <person name="Guy L."/>
            <person name="Ettema T.J."/>
        </authorList>
    </citation>
    <scope>NUCLEOTIDE SEQUENCE</scope>
</reference>
<dbReference type="AlphaFoldDB" id="A0A0F9PC04"/>
<evidence type="ECO:0000313" key="1">
    <source>
        <dbReference type="EMBL" id="KKM90902.1"/>
    </source>
</evidence>
<sequence>VENDILARIIANKSEAAGFTSLGAYLDDENRKSISEYFKLMRARADEFDVVAKEHGFDPERDYSETPESYDEFLKILDDTEAIMLERYPDTTENHDEFL</sequence>
<accession>A0A0F9PC04</accession>
<comment type="caution">
    <text evidence="1">The sequence shown here is derived from an EMBL/GenBank/DDBJ whole genome shotgun (WGS) entry which is preliminary data.</text>
</comment>
<proteinExistence type="predicted"/>
<feature type="non-terminal residue" evidence="1">
    <location>
        <position position="1"/>
    </location>
</feature>
<dbReference type="EMBL" id="LAZR01006611">
    <property type="protein sequence ID" value="KKM90902.1"/>
    <property type="molecule type" value="Genomic_DNA"/>
</dbReference>
<organism evidence="1">
    <name type="scientific">marine sediment metagenome</name>
    <dbReference type="NCBI Taxonomy" id="412755"/>
    <lineage>
        <taxon>unclassified sequences</taxon>
        <taxon>metagenomes</taxon>
        <taxon>ecological metagenomes</taxon>
    </lineage>
</organism>
<protein>
    <submittedName>
        <fullName evidence="1">Uncharacterized protein</fullName>
    </submittedName>
</protein>